<evidence type="ECO:0000313" key="4">
    <source>
        <dbReference type="Proteomes" id="UP001317870"/>
    </source>
</evidence>
<evidence type="ECO:0000256" key="1">
    <source>
        <dbReference type="SAM" id="MobiDB-lite"/>
    </source>
</evidence>
<gene>
    <name evidence="3" type="ORF">IFM12276_07450</name>
</gene>
<dbReference type="SUPFAM" id="SSF81301">
    <property type="entry name" value="Nucleotidyltransferase"/>
    <property type="match status" value="1"/>
</dbReference>
<feature type="compositionally biased region" description="Basic and acidic residues" evidence="1">
    <location>
        <begin position="252"/>
        <end position="263"/>
    </location>
</feature>
<reference evidence="3 4" key="1">
    <citation type="submission" date="2022-11" db="EMBL/GenBank/DDBJ databases">
        <title>Genome Sequencing of Nocardia sp. ON39_IFM12276 and assembly.</title>
        <authorList>
            <person name="Shimojima M."/>
            <person name="Toyokawa M."/>
            <person name="Uesaka K."/>
        </authorList>
    </citation>
    <scope>NUCLEOTIDE SEQUENCE [LARGE SCALE GENOMIC DNA]</scope>
    <source>
        <strain evidence="3 4">IFM 12276</strain>
    </source>
</reference>
<dbReference type="InterPro" id="IPR043519">
    <property type="entry name" value="NT_sf"/>
</dbReference>
<dbReference type="PANTHER" id="PTHR41773">
    <property type="entry name" value="GTP PYROPHOSPHATASE-RELATED"/>
    <property type="match status" value="1"/>
</dbReference>
<dbReference type="InterPro" id="IPR007685">
    <property type="entry name" value="RelA_SpoT"/>
</dbReference>
<dbReference type="Proteomes" id="UP001317870">
    <property type="component" value="Chromosome"/>
</dbReference>
<dbReference type="Gene3D" id="3.30.460.10">
    <property type="entry name" value="Beta Polymerase, domain 2"/>
    <property type="match status" value="1"/>
</dbReference>
<dbReference type="PANTHER" id="PTHR41773:SF1">
    <property type="entry name" value="RELA_SPOT DOMAIN-CONTAINING PROTEIN"/>
    <property type="match status" value="1"/>
</dbReference>
<evidence type="ECO:0000259" key="2">
    <source>
        <dbReference type="SMART" id="SM00954"/>
    </source>
</evidence>
<feature type="region of interest" description="Disordered" evidence="1">
    <location>
        <begin position="479"/>
        <end position="503"/>
    </location>
</feature>
<dbReference type="SMART" id="SM00954">
    <property type="entry name" value="RelA_SpoT"/>
    <property type="match status" value="1"/>
</dbReference>
<sequence length="503" mass="55473">MTGTTAHDVFAIPDDSHHARVPYYLWEYAHDHANLAEAADELQRFLADVANEASITVHTIQARAKTLSSYQDKSLKKLDDGTAKYPDPKDPETGIQDCIAARVILYTSQARDDFADQITRRAAAGDPFNPGDEKHNGYDSVHVIVKEVTNDALKTRYKALAKYLETYPGLEIQLRSVAAHAWAEYEHDIRYKSPAYQALSKNDREQVDQYFVEAGGLRRFMDELFDRIDGLMAKEDDSTSPVDPDELTDEVGYSKDEPGEDHDLATDTLRSLIEERFPKNDVGENASVAELISNLGPLGVRSIGRLKSTLAQIESDDVFSLMEYPVTPTGTRRLDDELLTAFTERYVENAPNDDRQQLLRLRLRKVRGKYAIYSIHNGETFGPAVPAARAVRDLAHMVATAHGRDAALIDGAIALDADELKSSAKPGAVPTPDGDLQVATNLSRPWAEEILKTLMERATGSGWSVTRAGDVLVEAPSAVVSGEPATGDIPATEVTEPHRKNDT</sequence>
<evidence type="ECO:0000313" key="3">
    <source>
        <dbReference type="EMBL" id="BDT97716.1"/>
    </source>
</evidence>
<protein>
    <recommendedName>
        <fullName evidence="2">RelA/SpoT domain-containing protein</fullName>
    </recommendedName>
</protein>
<feature type="region of interest" description="Disordered" evidence="1">
    <location>
        <begin position="234"/>
        <end position="263"/>
    </location>
</feature>
<accession>A0ABN6TXV9</accession>
<keyword evidence="4" id="KW-1185">Reference proteome</keyword>
<dbReference type="RefSeq" id="WP_281877680.1">
    <property type="nucleotide sequence ID" value="NZ_AP026978.1"/>
</dbReference>
<proteinExistence type="predicted"/>
<dbReference type="Pfam" id="PF04607">
    <property type="entry name" value="RelA_SpoT"/>
    <property type="match status" value="1"/>
</dbReference>
<dbReference type="CDD" id="cd05399">
    <property type="entry name" value="NT_Rel-Spo_like"/>
    <property type="match status" value="1"/>
</dbReference>
<dbReference type="EMBL" id="AP026978">
    <property type="protein sequence ID" value="BDT97716.1"/>
    <property type="molecule type" value="Genomic_DNA"/>
</dbReference>
<name>A0ABN6TXV9_9NOCA</name>
<organism evidence="3 4">
    <name type="scientific">Nocardia sputorum</name>
    <dbReference type="NCBI Taxonomy" id="2984338"/>
    <lineage>
        <taxon>Bacteria</taxon>
        <taxon>Bacillati</taxon>
        <taxon>Actinomycetota</taxon>
        <taxon>Actinomycetes</taxon>
        <taxon>Mycobacteriales</taxon>
        <taxon>Nocardiaceae</taxon>
        <taxon>Nocardia</taxon>
    </lineage>
</organism>
<feature type="domain" description="RelA/SpoT" evidence="2">
    <location>
        <begin position="62"/>
        <end position="197"/>
    </location>
</feature>